<gene>
    <name evidence="18 21" type="primary">thiI</name>
    <name evidence="21" type="ORF">COT33_03175</name>
</gene>
<dbReference type="InterPro" id="IPR020536">
    <property type="entry name" value="ThiI_AANH"/>
</dbReference>
<dbReference type="NCBIfam" id="TIGR00342">
    <property type="entry name" value="tRNA uracil 4-sulfurtransferase ThiI"/>
    <property type="match status" value="1"/>
</dbReference>
<evidence type="ECO:0000313" key="21">
    <source>
        <dbReference type="EMBL" id="PIS39204.1"/>
    </source>
</evidence>
<dbReference type="UniPathway" id="UPA00060"/>
<dbReference type="PANTHER" id="PTHR43209:SF1">
    <property type="entry name" value="TRNA SULFURTRANSFERASE"/>
    <property type="match status" value="1"/>
</dbReference>
<feature type="domain" description="Thil AANH" evidence="19">
    <location>
        <begin position="179"/>
        <end position="374"/>
    </location>
</feature>
<feature type="binding site" evidence="18">
    <location>
        <position position="300"/>
    </location>
    <ligand>
        <name>ATP</name>
        <dbReference type="ChEBI" id="CHEBI:30616"/>
    </ligand>
</feature>
<feature type="binding site" evidence="18">
    <location>
        <position position="291"/>
    </location>
    <ligand>
        <name>ATP</name>
        <dbReference type="ChEBI" id="CHEBI:30616"/>
    </ligand>
</feature>
<dbReference type="GO" id="GO:0005524">
    <property type="term" value="F:ATP binding"/>
    <property type="evidence" value="ECO:0007669"/>
    <property type="project" value="UniProtKB-UniRule"/>
</dbReference>
<keyword evidence="6 18" id="KW-0067">ATP-binding</keyword>
<dbReference type="InterPro" id="IPR054173">
    <property type="entry name" value="ThiI_fer"/>
</dbReference>
<comment type="pathway">
    <text evidence="18">Cofactor biosynthesis; thiamine diphosphate biosynthesis.</text>
</comment>
<dbReference type="GO" id="GO:0009228">
    <property type="term" value="P:thiamine biosynthetic process"/>
    <property type="evidence" value="ECO:0007669"/>
    <property type="project" value="UniProtKB-KW"/>
</dbReference>
<evidence type="ECO:0000256" key="1">
    <source>
        <dbReference type="ARBA" id="ARBA00004496"/>
    </source>
</evidence>
<feature type="domain" description="ThiI ferredoxin-like" evidence="20">
    <location>
        <begin position="17"/>
        <end position="87"/>
    </location>
</feature>
<dbReference type="FunFam" id="3.40.50.620:FF:000053">
    <property type="entry name" value="Probable tRNA sulfurtransferase"/>
    <property type="match status" value="1"/>
</dbReference>
<comment type="similarity">
    <text evidence="12 18">Belongs to the ThiI family.</text>
</comment>
<keyword evidence="8 18" id="KW-0784">Thiamine biosynthesis</keyword>
<evidence type="ECO:0000259" key="20">
    <source>
        <dbReference type="Pfam" id="PF22025"/>
    </source>
</evidence>
<proteinExistence type="inferred from homology"/>
<keyword evidence="2 18" id="KW-0963">Cytoplasm</keyword>
<dbReference type="GO" id="GO:0002937">
    <property type="term" value="P:tRNA 4-thiouridine biosynthesis"/>
    <property type="evidence" value="ECO:0007669"/>
    <property type="project" value="TreeGrafter"/>
</dbReference>
<accession>A0A2H0YL32</accession>
<keyword evidence="3" id="KW-0820">tRNA-binding</keyword>
<dbReference type="GO" id="GO:0004810">
    <property type="term" value="F:CCA tRNA nucleotidyltransferase activity"/>
    <property type="evidence" value="ECO:0007669"/>
    <property type="project" value="InterPro"/>
</dbReference>
<sequence length="391" mass="44887">MGILNVGTSGFKPKKGILIAFGELFLKSEGVRKLFKKTLFHNIIFFLKKAEMDFKFFPFHERIFVATTETQKALKIIKNIFGLSWFSDCLFFEKINLNDFSDFVAKNYQNWIKEKETFAIRLKNNSKESREKIIEEIAKGIKRKVNLTKSKREIFVVAKKEGWFLYFKKRKGRGGLPAGSGGKVLSLLSGGIDSPVASFLTAKRGAENIWLHFHSFPLVSKVSIEKVKELAQIFLNYQPRLKIYFVPFAKAQMEIKTKTSAKYRILLYRRLMLKIAEIIAQKEKCLALVSGESLGQVSSQTLPNINIVERGLKIPVFRPLIGMDKEEIITLAKKIKTYQISIKPQEDCCTLFTPKHPTAEGKLEIIKKLEKELKIKKIIKETIEKIEIIVV</sequence>
<name>A0A2H0YL32_9BACT</name>
<protein>
    <recommendedName>
        <fullName evidence="14 18">Probable tRNA sulfurtransferase</fullName>
        <ecNumber evidence="13 18">2.8.1.4</ecNumber>
    </recommendedName>
    <alternativeName>
        <fullName evidence="15 18">Sulfur carrier protein ThiS sulfurtransferase</fullName>
    </alternativeName>
    <alternativeName>
        <fullName evidence="16 18">Thiamine biosynthesis protein ThiI</fullName>
    </alternativeName>
    <alternativeName>
        <fullName evidence="17 18">tRNA 4-thiouridine synthase</fullName>
    </alternativeName>
</protein>
<evidence type="ECO:0000256" key="12">
    <source>
        <dbReference type="ARBA" id="ARBA00061472"/>
    </source>
</evidence>
<keyword evidence="5 18" id="KW-0547">Nucleotide-binding</keyword>
<organism evidence="21 22">
    <name type="scientific">Candidatus Nealsonbacteria bacterium CG08_land_8_20_14_0_20_38_20</name>
    <dbReference type="NCBI Taxonomy" id="1974705"/>
    <lineage>
        <taxon>Bacteria</taxon>
        <taxon>Candidatus Nealsoniibacteriota</taxon>
    </lineage>
</organism>
<evidence type="ECO:0000256" key="17">
    <source>
        <dbReference type="ARBA" id="ARBA00080570"/>
    </source>
</evidence>
<dbReference type="Gene3D" id="3.30.2130.30">
    <property type="match status" value="1"/>
</dbReference>
<comment type="caution">
    <text evidence="21">The sequence shown here is derived from an EMBL/GenBank/DDBJ whole genome shotgun (WGS) entry which is preliminary data.</text>
</comment>
<dbReference type="SUPFAM" id="SSF52402">
    <property type="entry name" value="Adenine nucleotide alpha hydrolases-like"/>
    <property type="match status" value="1"/>
</dbReference>
<comment type="subcellular location">
    <subcellularLocation>
        <location evidence="1 18">Cytoplasm</location>
    </subcellularLocation>
</comment>
<comment type="catalytic activity">
    <reaction evidence="9 18">
        <text>[ThiI sulfur-carrier protein]-S-sulfanyl-L-cysteine + a uridine in tRNA + 2 reduced [2Fe-2S]-[ferredoxin] + ATP + H(+) = [ThiI sulfur-carrier protein]-L-cysteine + a 4-thiouridine in tRNA + 2 oxidized [2Fe-2S]-[ferredoxin] + AMP + diphosphate</text>
        <dbReference type="Rhea" id="RHEA:24176"/>
        <dbReference type="Rhea" id="RHEA-COMP:10000"/>
        <dbReference type="Rhea" id="RHEA-COMP:10001"/>
        <dbReference type="Rhea" id="RHEA-COMP:13337"/>
        <dbReference type="Rhea" id="RHEA-COMP:13338"/>
        <dbReference type="Rhea" id="RHEA-COMP:13339"/>
        <dbReference type="Rhea" id="RHEA-COMP:13340"/>
        <dbReference type="ChEBI" id="CHEBI:15378"/>
        <dbReference type="ChEBI" id="CHEBI:29950"/>
        <dbReference type="ChEBI" id="CHEBI:30616"/>
        <dbReference type="ChEBI" id="CHEBI:33019"/>
        <dbReference type="ChEBI" id="CHEBI:33737"/>
        <dbReference type="ChEBI" id="CHEBI:33738"/>
        <dbReference type="ChEBI" id="CHEBI:61963"/>
        <dbReference type="ChEBI" id="CHEBI:65315"/>
        <dbReference type="ChEBI" id="CHEBI:136798"/>
        <dbReference type="ChEBI" id="CHEBI:456215"/>
        <dbReference type="EC" id="2.8.1.4"/>
    </reaction>
</comment>
<evidence type="ECO:0000256" key="15">
    <source>
        <dbReference type="ARBA" id="ARBA00075337"/>
    </source>
</evidence>
<evidence type="ECO:0000313" key="22">
    <source>
        <dbReference type="Proteomes" id="UP000230088"/>
    </source>
</evidence>
<evidence type="ECO:0000256" key="14">
    <source>
        <dbReference type="ARBA" id="ARBA00071867"/>
    </source>
</evidence>
<comment type="catalytic activity">
    <reaction evidence="10 18">
        <text>[ThiS sulfur-carrier protein]-C-terminal Gly-Gly-AMP + S-sulfanyl-L-cysteinyl-[cysteine desulfurase] + AH2 = [ThiS sulfur-carrier protein]-C-terminal-Gly-aminoethanethioate + L-cysteinyl-[cysteine desulfurase] + A + AMP + 2 H(+)</text>
        <dbReference type="Rhea" id="RHEA:43340"/>
        <dbReference type="Rhea" id="RHEA-COMP:12157"/>
        <dbReference type="Rhea" id="RHEA-COMP:12158"/>
        <dbReference type="Rhea" id="RHEA-COMP:12910"/>
        <dbReference type="Rhea" id="RHEA-COMP:19908"/>
        <dbReference type="ChEBI" id="CHEBI:13193"/>
        <dbReference type="ChEBI" id="CHEBI:15378"/>
        <dbReference type="ChEBI" id="CHEBI:17499"/>
        <dbReference type="ChEBI" id="CHEBI:29950"/>
        <dbReference type="ChEBI" id="CHEBI:61963"/>
        <dbReference type="ChEBI" id="CHEBI:90618"/>
        <dbReference type="ChEBI" id="CHEBI:232372"/>
        <dbReference type="ChEBI" id="CHEBI:456215"/>
    </reaction>
</comment>
<evidence type="ECO:0000256" key="5">
    <source>
        <dbReference type="ARBA" id="ARBA00022741"/>
    </source>
</evidence>
<dbReference type="HAMAP" id="MF_00021">
    <property type="entry name" value="ThiI"/>
    <property type="match status" value="1"/>
</dbReference>
<dbReference type="InterPro" id="IPR003720">
    <property type="entry name" value="tRNA_STrfase"/>
</dbReference>
<dbReference type="EMBL" id="PEYD01000061">
    <property type="protein sequence ID" value="PIS39204.1"/>
    <property type="molecule type" value="Genomic_DNA"/>
</dbReference>
<dbReference type="GO" id="GO:0140741">
    <property type="term" value="F:tRNA-uracil-4 sulfurtransferase activity"/>
    <property type="evidence" value="ECO:0007669"/>
    <property type="project" value="UniProtKB-EC"/>
</dbReference>
<dbReference type="AlphaFoldDB" id="A0A2H0YL32"/>
<dbReference type="GO" id="GO:0009229">
    <property type="term" value="P:thiamine diphosphate biosynthetic process"/>
    <property type="evidence" value="ECO:0007669"/>
    <property type="project" value="UniProtKB-UniRule"/>
</dbReference>
<evidence type="ECO:0000256" key="8">
    <source>
        <dbReference type="ARBA" id="ARBA00022977"/>
    </source>
</evidence>
<reference evidence="22" key="1">
    <citation type="submission" date="2017-09" db="EMBL/GenBank/DDBJ databases">
        <title>Depth-based differentiation of microbial function through sediment-hosted aquifers and enrichment of novel symbionts in the deep terrestrial subsurface.</title>
        <authorList>
            <person name="Probst A.J."/>
            <person name="Ladd B."/>
            <person name="Jarett J.K."/>
            <person name="Geller-Mcgrath D.E."/>
            <person name="Sieber C.M.K."/>
            <person name="Emerson J.B."/>
            <person name="Anantharaman K."/>
            <person name="Thomas B.C."/>
            <person name="Malmstrom R."/>
            <person name="Stieglmeier M."/>
            <person name="Klingl A."/>
            <person name="Woyke T."/>
            <person name="Ryan C.M."/>
            <person name="Banfield J.F."/>
        </authorList>
    </citation>
    <scope>NUCLEOTIDE SEQUENCE [LARGE SCALE GENOMIC DNA]</scope>
</reference>
<dbReference type="Proteomes" id="UP000230088">
    <property type="component" value="Unassembled WGS sequence"/>
</dbReference>
<comment type="function">
    <text evidence="11 18">Catalyzes the ATP-dependent transfer of a sulfur to tRNA to produce 4-thiouridine in position 8 of tRNAs, which functions as a near-UV photosensor. Also catalyzes the transfer of sulfur to the sulfur carrier protein ThiS, forming ThiS-thiocarboxylate. This is a step in the synthesis of thiazole, in the thiamine biosynthesis pathway. The sulfur is donated as persulfide by IscS.</text>
</comment>
<dbReference type="PANTHER" id="PTHR43209">
    <property type="entry name" value="TRNA SULFURTRANSFERASE"/>
    <property type="match status" value="1"/>
</dbReference>
<evidence type="ECO:0000256" key="10">
    <source>
        <dbReference type="ARBA" id="ARBA00052330"/>
    </source>
</evidence>
<feature type="binding site" evidence="18">
    <location>
        <begin position="212"/>
        <end position="213"/>
    </location>
    <ligand>
        <name>ATP</name>
        <dbReference type="ChEBI" id="CHEBI:30616"/>
    </ligand>
</feature>
<evidence type="ECO:0000256" key="11">
    <source>
        <dbReference type="ARBA" id="ARBA00058382"/>
    </source>
</evidence>
<feature type="binding site" evidence="18">
    <location>
        <begin position="187"/>
        <end position="188"/>
    </location>
    <ligand>
        <name>ATP</name>
        <dbReference type="ChEBI" id="CHEBI:30616"/>
    </ligand>
</feature>
<evidence type="ECO:0000256" key="4">
    <source>
        <dbReference type="ARBA" id="ARBA00022679"/>
    </source>
</evidence>
<dbReference type="EC" id="2.8.1.4" evidence="13 18"/>
<dbReference type="InterPro" id="IPR049961">
    <property type="entry name" value="ThiI_N"/>
</dbReference>
<keyword evidence="7" id="KW-0694">RNA-binding</keyword>
<evidence type="ECO:0000256" key="9">
    <source>
        <dbReference type="ARBA" id="ARBA00050570"/>
    </source>
</evidence>
<dbReference type="Gene3D" id="3.40.50.620">
    <property type="entry name" value="HUPs"/>
    <property type="match status" value="1"/>
</dbReference>
<evidence type="ECO:0000256" key="2">
    <source>
        <dbReference type="ARBA" id="ARBA00022490"/>
    </source>
</evidence>
<dbReference type="GO" id="GO:0005829">
    <property type="term" value="C:cytosol"/>
    <property type="evidence" value="ECO:0007669"/>
    <property type="project" value="TreeGrafter"/>
</dbReference>
<evidence type="ECO:0000256" key="6">
    <source>
        <dbReference type="ARBA" id="ARBA00022840"/>
    </source>
</evidence>
<evidence type="ECO:0000256" key="16">
    <source>
        <dbReference type="ARBA" id="ARBA00077849"/>
    </source>
</evidence>
<evidence type="ECO:0000259" key="19">
    <source>
        <dbReference type="Pfam" id="PF02568"/>
    </source>
</evidence>
<keyword evidence="4 18" id="KW-0808">Transferase</keyword>
<evidence type="ECO:0000256" key="7">
    <source>
        <dbReference type="ARBA" id="ARBA00022884"/>
    </source>
</evidence>
<dbReference type="InterPro" id="IPR050102">
    <property type="entry name" value="tRNA_sulfurtransferase_ThiI"/>
</dbReference>
<dbReference type="InterPro" id="IPR014729">
    <property type="entry name" value="Rossmann-like_a/b/a_fold"/>
</dbReference>
<dbReference type="GO" id="GO:0000049">
    <property type="term" value="F:tRNA binding"/>
    <property type="evidence" value="ECO:0007669"/>
    <property type="project" value="UniProtKB-KW"/>
</dbReference>
<dbReference type="GO" id="GO:0052837">
    <property type="term" value="P:thiazole biosynthetic process"/>
    <property type="evidence" value="ECO:0007669"/>
    <property type="project" value="TreeGrafter"/>
</dbReference>
<dbReference type="SUPFAM" id="SSF143437">
    <property type="entry name" value="THUMP domain-like"/>
    <property type="match status" value="1"/>
</dbReference>
<dbReference type="Pfam" id="PF02568">
    <property type="entry name" value="ThiI"/>
    <property type="match status" value="1"/>
</dbReference>
<evidence type="ECO:0000256" key="13">
    <source>
        <dbReference type="ARBA" id="ARBA00066827"/>
    </source>
</evidence>
<evidence type="ECO:0000256" key="3">
    <source>
        <dbReference type="ARBA" id="ARBA00022555"/>
    </source>
</evidence>
<dbReference type="CDD" id="cd01712">
    <property type="entry name" value="PPase_ThiI"/>
    <property type="match status" value="1"/>
</dbReference>
<feature type="binding site" evidence="18">
    <location>
        <position position="269"/>
    </location>
    <ligand>
        <name>ATP</name>
        <dbReference type="ChEBI" id="CHEBI:30616"/>
    </ligand>
</feature>
<evidence type="ECO:0000256" key="18">
    <source>
        <dbReference type="HAMAP-Rule" id="MF_00021"/>
    </source>
</evidence>
<dbReference type="Pfam" id="PF22025">
    <property type="entry name" value="ThiI_fer"/>
    <property type="match status" value="1"/>
</dbReference>